<dbReference type="InterPro" id="IPR025724">
    <property type="entry name" value="GAG-pre-integrase_dom"/>
</dbReference>
<evidence type="ECO:0000256" key="9">
    <source>
        <dbReference type="ARBA" id="ARBA00022801"/>
    </source>
</evidence>
<evidence type="ECO:0000256" key="6">
    <source>
        <dbReference type="ARBA" id="ARBA00022741"/>
    </source>
</evidence>
<keyword evidence="6" id="KW-0547">Nucleotide-binding</keyword>
<comment type="function">
    <text evidence="1">The aspartyl protease (PR) mediates the proteolytic cleavages of the Gag and Gag-Pol polyproteins after assembly of the VLP.</text>
</comment>
<dbReference type="InterPro" id="IPR043502">
    <property type="entry name" value="DNA/RNA_pol_sf"/>
</dbReference>
<evidence type="ECO:0000256" key="17">
    <source>
        <dbReference type="ARBA" id="ARBA00023268"/>
    </source>
</evidence>
<keyword evidence="21" id="KW-1185">Reference proteome</keyword>
<proteinExistence type="predicted"/>
<dbReference type="InterPro" id="IPR012337">
    <property type="entry name" value="RNaseH-like_sf"/>
</dbReference>
<dbReference type="Proteomes" id="UP001235939">
    <property type="component" value="Chromosome 03"/>
</dbReference>
<feature type="region of interest" description="Disordered" evidence="18">
    <location>
        <begin position="713"/>
        <end position="738"/>
    </location>
</feature>
<dbReference type="Pfam" id="PF13976">
    <property type="entry name" value="gag_pre-integrs"/>
    <property type="match status" value="1"/>
</dbReference>
<keyword evidence="2" id="KW-1188">Viral release from host cell</keyword>
<dbReference type="InterPro" id="IPR054722">
    <property type="entry name" value="PolX-like_BBD"/>
</dbReference>
<dbReference type="Pfam" id="PF14223">
    <property type="entry name" value="Retrotran_gag_2"/>
    <property type="match status" value="1"/>
</dbReference>
<evidence type="ECO:0000256" key="4">
    <source>
        <dbReference type="ARBA" id="ARBA00022722"/>
    </source>
</evidence>
<keyword evidence="10" id="KW-0067">ATP-binding</keyword>
<keyword evidence="14" id="KW-0239">DNA-directed DNA polymerase</keyword>
<keyword evidence="12" id="KW-0229">DNA integration</keyword>
<keyword evidence="4" id="KW-0540">Nuclease</keyword>
<dbReference type="EMBL" id="CP092865">
    <property type="protein sequence ID" value="UYV65900.1"/>
    <property type="molecule type" value="Genomic_DNA"/>
</dbReference>
<evidence type="ECO:0000256" key="1">
    <source>
        <dbReference type="ARBA" id="ARBA00002180"/>
    </source>
</evidence>
<keyword evidence="15" id="KW-0917">Virion maturation</keyword>
<accession>A0ABY6KE31</accession>
<keyword evidence="9" id="KW-0378">Hydrolase</keyword>
<evidence type="ECO:0000256" key="16">
    <source>
        <dbReference type="ARBA" id="ARBA00023172"/>
    </source>
</evidence>
<evidence type="ECO:0000256" key="2">
    <source>
        <dbReference type="ARBA" id="ARBA00022612"/>
    </source>
</evidence>
<keyword evidence="14" id="KW-0548">Nucleotidyltransferase</keyword>
<dbReference type="InterPro" id="IPR013103">
    <property type="entry name" value="RVT_2"/>
</dbReference>
<dbReference type="Gene3D" id="3.30.420.10">
    <property type="entry name" value="Ribonuclease H-like superfamily/Ribonuclease H"/>
    <property type="match status" value="1"/>
</dbReference>
<feature type="domain" description="Integrase catalytic" evidence="19">
    <location>
        <begin position="466"/>
        <end position="631"/>
    </location>
</feature>
<dbReference type="Pfam" id="PF00665">
    <property type="entry name" value="rve"/>
    <property type="match status" value="1"/>
</dbReference>
<dbReference type="Pfam" id="PF07727">
    <property type="entry name" value="RVT_2"/>
    <property type="match status" value="1"/>
</dbReference>
<evidence type="ECO:0000313" key="20">
    <source>
        <dbReference type="EMBL" id="UYV65900.1"/>
    </source>
</evidence>
<evidence type="ECO:0000256" key="8">
    <source>
        <dbReference type="ARBA" id="ARBA00022759"/>
    </source>
</evidence>
<evidence type="ECO:0000256" key="13">
    <source>
        <dbReference type="ARBA" id="ARBA00022918"/>
    </source>
</evidence>
<keyword evidence="8" id="KW-0255">Endonuclease</keyword>
<dbReference type="InterPro" id="IPR001584">
    <property type="entry name" value="Integrase_cat-core"/>
</dbReference>
<dbReference type="SUPFAM" id="SSF56672">
    <property type="entry name" value="DNA/RNA polymerases"/>
    <property type="match status" value="1"/>
</dbReference>
<keyword evidence="17" id="KW-0511">Multifunctional enzyme</keyword>
<reference evidence="20 21" key="1">
    <citation type="submission" date="2022-01" db="EMBL/GenBank/DDBJ databases">
        <title>A chromosomal length assembly of Cordylochernes scorpioides.</title>
        <authorList>
            <person name="Zeh D."/>
            <person name="Zeh J."/>
        </authorList>
    </citation>
    <scope>NUCLEOTIDE SEQUENCE [LARGE SCALE GENOMIC DNA]</scope>
    <source>
        <strain evidence="20">IN4F17</strain>
        <tissue evidence="20">Whole Body</tissue>
    </source>
</reference>
<keyword evidence="16" id="KW-0233">DNA recombination</keyword>
<organism evidence="20 21">
    <name type="scientific">Cordylochernes scorpioides</name>
    <dbReference type="NCBI Taxonomy" id="51811"/>
    <lineage>
        <taxon>Eukaryota</taxon>
        <taxon>Metazoa</taxon>
        <taxon>Ecdysozoa</taxon>
        <taxon>Arthropoda</taxon>
        <taxon>Chelicerata</taxon>
        <taxon>Arachnida</taxon>
        <taxon>Pseudoscorpiones</taxon>
        <taxon>Cheliferoidea</taxon>
        <taxon>Chernetidae</taxon>
        <taxon>Cordylochernes</taxon>
    </lineage>
</organism>
<evidence type="ECO:0000256" key="10">
    <source>
        <dbReference type="ARBA" id="ARBA00022840"/>
    </source>
</evidence>
<dbReference type="SUPFAM" id="SSF57756">
    <property type="entry name" value="Retrovirus zinc finger-like domains"/>
    <property type="match status" value="1"/>
</dbReference>
<evidence type="ECO:0000256" key="5">
    <source>
        <dbReference type="ARBA" id="ARBA00022723"/>
    </source>
</evidence>
<evidence type="ECO:0000256" key="14">
    <source>
        <dbReference type="ARBA" id="ARBA00022932"/>
    </source>
</evidence>
<dbReference type="Pfam" id="PF22936">
    <property type="entry name" value="Pol_BBD"/>
    <property type="match status" value="1"/>
</dbReference>
<keyword evidence="3" id="KW-0645">Protease</keyword>
<evidence type="ECO:0000256" key="12">
    <source>
        <dbReference type="ARBA" id="ARBA00022908"/>
    </source>
</evidence>
<evidence type="ECO:0000256" key="3">
    <source>
        <dbReference type="ARBA" id="ARBA00022670"/>
    </source>
</evidence>
<feature type="compositionally biased region" description="Polar residues" evidence="18">
    <location>
        <begin position="728"/>
        <end position="738"/>
    </location>
</feature>
<evidence type="ECO:0000256" key="11">
    <source>
        <dbReference type="ARBA" id="ARBA00022842"/>
    </source>
</evidence>
<gene>
    <name evidence="20" type="ORF">LAZ67_3005843</name>
</gene>
<feature type="region of interest" description="Disordered" evidence="18">
    <location>
        <begin position="234"/>
        <end position="259"/>
    </location>
</feature>
<keyword evidence="14" id="KW-0808">Transferase</keyword>
<dbReference type="PROSITE" id="PS50994">
    <property type="entry name" value="INTEGRASE"/>
    <property type="match status" value="1"/>
</dbReference>
<dbReference type="InterPro" id="IPR039537">
    <property type="entry name" value="Retrotran_Ty1/copia-like"/>
</dbReference>
<dbReference type="Pfam" id="PF25597">
    <property type="entry name" value="SH3_retrovirus"/>
    <property type="match status" value="1"/>
</dbReference>
<evidence type="ECO:0000256" key="7">
    <source>
        <dbReference type="ARBA" id="ARBA00022750"/>
    </source>
</evidence>
<evidence type="ECO:0000256" key="15">
    <source>
        <dbReference type="ARBA" id="ARBA00023113"/>
    </source>
</evidence>
<protein>
    <recommendedName>
        <fullName evidence="19">Integrase catalytic domain-containing protein</fullName>
    </recommendedName>
</protein>
<evidence type="ECO:0000313" key="21">
    <source>
        <dbReference type="Proteomes" id="UP001235939"/>
    </source>
</evidence>
<dbReference type="InterPro" id="IPR057670">
    <property type="entry name" value="SH3_retrovirus"/>
</dbReference>
<dbReference type="InterPro" id="IPR036397">
    <property type="entry name" value="RNaseH_sf"/>
</dbReference>
<keyword evidence="5" id="KW-0479">Metal-binding</keyword>
<name>A0ABY6KE31_9ARAC</name>
<sequence length="1240" mass="142629">MSDRFEYMVNKFDGTNYQIWKYQIEIILRQQGLLDLVEGIDVKPEEESQKVAWNKRNDKAMVIISTAIVFKQLEHLITCDTAQKQWTTLKSIYEQRSTTSLLAIQQQFYSYKMNEKDAMSKHISKIEGLIKQLCELGEKVSEAAFMAKVLGSLPSKYAHFLTAWDSVTQTEQTKENLIARLLQGEIRLDQKDQQDDATAFKATANYNWKKNKTCHYCKRPGHFWAECRNRLRDQKQKNKNSLQPENRDMNRSRKHEDSGRSAFICENEVLSSIKDVWYLDSGASEHMTNRIDWVSEFNELDEEYQVKLGDNHVINASGKGTILISCYVDGEWTKGILKNLLYVPEIHKNLFSAGAATNLGNKIITEKETCNIFMNDKKVACGTKGSTNLYTMLFKVTHEAEANTANAYSLTWWHRRLGHINVDTIRMMAKNGQFSDLKLREEKDFFCEACKYEKQQCQSFRSIENKQQCEVGELIHSDLCGPMESQSLGGSNYFLLFKDDQSAYRVVYFIRHRSDVFTKFKEFDALIKNQFGRSVKIFRTDNGTEYVNQSFLDYLRKNGIIHERSAPYTPQQNGFVERDLRSISGLSRSMLHDSGLEKNLWAEAVNTTVYALNRTLSNNEKTPLELWSGRKSTFKHFKIFGSEAYANIPKQFRSKWDSKTKKMIFVGYEHTSKNYRLYDLKSGQIVVCRNVTVREPNPVDTCDTQMKIAPISIESEGSSQHQDEDSTQEGTCRPTHSYNLRPRKTSQCDVASAWIAESLEPVTYEETMSSKDKINWEIAMNEEKQALIKNKTWELMELPDNAKAIGYKWIFRIKRKGNGEIDRYRARLVAKGFSQRRGIDYKETFAPVVRYDSVRVLLALATVMDMEIMQFDIKTAFFNGDLDEDIYMQIPEGIEVENKNLVCKLKKSLYGLKQSPRIWNEKFTYFLKQFQLTQSQADPWTPVDPNMKLTRENINDTHDMHNVPYAEVIGCLMFLAVCTRPDIAFAVNKLSRFMAAPVLTHWNALKRIFKYLKGTLDSGILYKRKDVIKSIGYSDADFAGDIDTRRSTSGYIFLLAGGPVTWTSQRQSVVALSTTEAEYIAASMASREAVWLKLLIKELTPNDNPVPLMIDNQSAIRLILNPEFHKRTKHVDVKFHFIREQHKMKIIKIFNCPTEEQLADLLTKALPATRFKRLFKDIGMSALLSSGSVEEMVGTRSGKMQEPAQERIKVEESAKPQPGATIGHDASADPVVLYLNIDIP</sequence>
<feature type="compositionally biased region" description="Basic and acidic residues" evidence="18">
    <location>
        <begin position="245"/>
        <end position="259"/>
    </location>
</feature>
<dbReference type="CDD" id="cd09272">
    <property type="entry name" value="RNase_HI_RT_Ty1"/>
    <property type="match status" value="1"/>
</dbReference>
<evidence type="ECO:0000259" key="19">
    <source>
        <dbReference type="PROSITE" id="PS50994"/>
    </source>
</evidence>
<keyword evidence="11" id="KW-0460">Magnesium</keyword>
<dbReference type="PANTHER" id="PTHR42648">
    <property type="entry name" value="TRANSPOSASE, PUTATIVE-RELATED"/>
    <property type="match status" value="1"/>
</dbReference>
<dbReference type="PANTHER" id="PTHR42648:SF11">
    <property type="entry name" value="TRANSPOSON TY4-P GAG-POL POLYPROTEIN"/>
    <property type="match status" value="1"/>
</dbReference>
<keyword evidence="13" id="KW-0695">RNA-directed DNA polymerase</keyword>
<feature type="non-terminal residue" evidence="20">
    <location>
        <position position="1"/>
    </location>
</feature>
<dbReference type="SUPFAM" id="SSF53098">
    <property type="entry name" value="Ribonuclease H-like"/>
    <property type="match status" value="1"/>
</dbReference>
<keyword evidence="7" id="KW-0064">Aspartyl protease</keyword>
<dbReference type="InterPro" id="IPR036875">
    <property type="entry name" value="Znf_CCHC_sf"/>
</dbReference>
<evidence type="ECO:0000256" key="18">
    <source>
        <dbReference type="SAM" id="MobiDB-lite"/>
    </source>
</evidence>